<evidence type="ECO:0008006" key="3">
    <source>
        <dbReference type="Google" id="ProtNLM"/>
    </source>
</evidence>
<dbReference type="InterPro" id="IPR038883">
    <property type="entry name" value="AN11006-like"/>
</dbReference>
<dbReference type="Proteomes" id="UP001370758">
    <property type="component" value="Unassembled WGS sequence"/>
</dbReference>
<reference evidence="1 2" key="1">
    <citation type="submission" date="2023-08" db="EMBL/GenBank/DDBJ databases">
        <authorList>
            <person name="Palmer J.M."/>
        </authorList>
    </citation>
    <scope>NUCLEOTIDE SEQUENCE [LARGE SCALE GENOMIC DNA]</scope>
    <source>
        <strain evidence="1 2">TWF481</strain>
    </source>
</reference>
<proteinExistence type="predicted"/>
<dbReference type="AlphaFoldDB" id="A0AAV9W883"/>
<sequence>MTSNPQQQPGASFNPFLRLPRELRDEIYKCVLHTPGLSPASLTEPYKFPSLNLSILRVNKQISAEASEIFYGTTVLPIRISRSDAPSKDGDTIHYISQETPWDILCYRYRGKDGNLYSPNNTVMFSYQNEFIHPDDAFPATAYGNRFRKIRIEISDHRKLLDVQKAGFTTMKLLLLAVDRLASLISTADRDERLTLEICAFSRVFDKDPDFKEDLGSISDKTIYNELVKMYRERVYKELVETIWPLTKGPWEYTIHAPEALKTEFPGLLEETLGMCDGVANKEKNPRMEGGWKEPTTGWDVWLGWGKGLRYVGGGAKEIDSMNEDDL</sequence>
<protein>
    <recommendedName>
        <fullName evidence="3">F-box domain-containing protein</fullName>
    </recommendedName>
</protein>
<keyword evidence="2" id="KW-1185">Reference proteome</keyword>
<dbReference type="PANTHER" id="PTHR42085">
    <property type="entry name" value="F-BOX DOMAIN-CONTAINING PROTEIN"/>
    <property type="match status" value="1"/>
</dbReference>
<accession>A0AAV9W883</accession>
<evidence type="ECO:0000313" key="2">
    <source>
        <dbReference type="Proteomes" id="UP001370758"/>
    </source>
</evidence>
<dbReference type="EMBL" id="JAVHJL010000005">
    <property type="protein sequence ID" value="KAK6503787.1"/>
    <property type="molecule type" value="Genomic_DNA"/>
</dbReference>
<comment type="caution">
    <text evidence="1">The sequence shown here is derived from an EMBL/GenBank/DDBJ whole genome shotgun (WGS) entry which is preliminary data.</text>
</comment>
<name>A0AAV9W883_9PEZI</name>
<gene>
    <name evidence="1" type="ORF">TWF481_008793</name>
</gene>
<evidence type="ECO:0000313" key="1">
    <source>
        <dbReference type="EMBL" id="KAK6503787.1"/>
    </source>
</evidence>
<organism evidence="1 2">
    <name type="scientific">Arthrobotrys musiformis</name>
    <dbReference type="NCBI Taxonomy" id="47236"/>
    <lineage>
        <taxon>Eukaryota</taxon>
        <taxon>Fungi</taxon>
        <taxon>Dikarya</taxon>
        <taxon>Ascomycota</taxon>
        <taxon>Pezizomycotina</taxon>
        <taxon>Orbiliomycetes</taxon>
        <taxon>Orbiliales</taxon>
        <taxon>Orbiliaceae</taxon>
        <taxon>Arthrobotrys</taxon>
    </lineage>
</organism>
<dbReference type="PANTHER" id="PTHR42085:SF2">
    <property type="entry name" value="F-BOX DOMAIN-CONTAINING PROTEIN"/>
    <property type="match status" value="1"/>
</dbReference>